<dbReference type="RefSeq" id="WP_126383344.1">
    <property type="nucleotide sequence ID" value="NZ_LR134350.1"/>
</dbReference>
<dbReference type="PANTHER" id="PTHR38454">
    <property type="entry name" value="INTEGRAL MEMBRANE PROTEIN-RELATED"/>
    <property type="match status" value="1"/>
</dbReference>
<gene>
    <name evidence="2" type="ORF">NCTC11636_02363</name>
</gene>
<sequence length="935" mass="99099">MPVPRRPRLQVPERLARLRPAERWDLGLAYLGWCLLAAFTLAVVAPGLLPSRVFLATDLLSYFAPWNATLRDLEPTNLLPWDTVDSAAPMAVLIAQAAREGDLALWDPYSNGGSELMSLPNSAMLSPLSWAWWLLPARMAPAMVKITEIVAIGIGMHLLLRRRLGLVRAAAPLAALAYTTSGFMLAWTNWPQTRVAALVPLLFWAVDGIATGRSRWRVVALGLVVGSMLLGGFPALLVYSVYAAVPYFLVRVLTTGGRWREVLRGLLGCAAGLVLGVGLAAVQVLPFVRVMNGFVDFADRASRSSASLPSQSLASSLTATLLGAPDSMESAWLAHPVESLSYVGVGVLVLVVAALLIGARDPLPRGLVLYAASALVLAGSAVYYGGPVLAALQELPGISTSPIGRVRVVIGFLTAVLAACGLHALLAPVALRLRRHSWRSLGTGAVRVGLAALIVVPVVCETASAAGQVAEEGSSAAADELRTVWIALALVALPLLAAWLRPGRRTTALAVATSLLVTAVTGTGVASRWWSLSDVRAFYPSTQTHALLDADLGQDRYASVNQTMMPGTSTAYRQRALTGHSFLSPEWRELFETAFPGYSHSATYSALPFGILAESQPTGVLDRYAVRYVVQSGADLVPGLREEPAAAQRHLVLSESSGSLRTTSLTGPFRGIILDCSGYGGLRADPGTLSLSIVDDLTGEVITRTEGTIQGAPGQAGMLLLPGEDVDPARSWHAELSLSGTSASLTLGAQDSGEVNLGVLRAGDDGLTLVHSSDSVVFERETALPRVRWASEEVVIEDPTWRIHSMNTGAVDADTVVLEYPEAARGVSGSDATVTSRDLSTDAMEVEISSEGPGWVVIADPLRDRGWQAVLDGQEVELVEAEHAAVAVYVPEAGEHVLRLTYAPRTLVLGAAVTGVSWSLIMAAGMVEVLRRRRG</sequence>
<reference evidence="2 3" key="1">
    <citation type="submission" date="2018-12" db="EMBL/GenBank/DDBJ databases">
        <authorList>
            <consortium name="Pathogen Informatics"/>
        </authorList>
    </citation>
    <scope>NUCLEOTIDE SEQUENCE [LARGE SCALE GENOMIC DNA]</scope>
    <source>
        <strain evidence="2 3">NCTC11636</strain>
    </source>
</reference>
<feature type="transmembrane region" description="Helical" evidence="1">
    <location>
        <begin position="907"/>
        <end position="930"/>
    </location>
</feature>
<dbReference type="Proteomes" id="UP000266895">
    <property type="component" value="Chromosome"/>
</dbReference>
<keyword evidence="3" id="KW-1185">Reference proteome</keyword>
<feature type="transmembrane region" description="Helical" evidence="1">
    <location>
        <begin position="218"/>
        <end position="242"/>
    </location>
</feature>
<feature type="transmembrane region" description="Helical" evidence="1">
    <location>
        <begin position="27"/>
        <end position="49"/>
    </location>
</feature>
<feature type="transmembrane region" description="Helical" evidence="1">
    <location>
        <begin position="339"/>
        <end position="359"/>
    </location>
</feature>
<accession>A0A448HJL0</accession>
<dbReference type="EMBL" id="LR134350">
    <property type="protein sequence ID" value="VEG29891.1"/>
    <property type="molecule type" value="Genomic_DNA"/>
</dbReference>
<evidence type="ECO:0000256" key="1">
    <source>
        <dbReference type="SAM" id="Phobius"/>
    </source>
</evidence>
<evidence type="ECO:0000313" key="2">
    <source>
        <dbReference type="EMBL" id="VEG29891.1"/>
    </source>
</evidence>
<dbReference type="AlphaFoldDB" id="A0A448HJL0"/>
<keyword evidence="1" id="KW-1133">Transmembrane helix</keyword>
<feature type="transmembrane region" description="Helical" evidence="1">
    <location>
        <begin position="482"/>
        <end position="500"/>
    </location>
</feature>
<feature type="transmembrane region" description="Helical" evidence="1">
    <location>
        <begin position="262"/>
        <end position="285"/>
    </location>
</feature>
<dbReference type="KEGG" id="ahw:NCTC11636_02363"/>
<keyword evidence="1" id="KW-0812">Transmembrane</keyword>
<feature type="transmembrane region" description="Helical" evidence="1">
    <location>
        <begin position="130"/>
        <end position="154"/>
    </location>
</feature>
<name>A0A448HJL0_9ACTO</name>
<feature type="transmembrane region" description="Helical" evidence="1">
    <location>
        <begin position="507"/>
        <end position="530"/>
    </location>
</feature>
<dbReference type="OrthoDB" id="3752109at2"/>
<protein>
    <submittedName>
        <fullName evidence="2">Predicted membrane protein</fullName>
    </submittedName>
</protein>
<feature type="transmembrane region" description="Helical" evidence="1">
    <location>
        <begin position="448"/>
        <end position="470"/>
    </location>
</feature>
<feature type="transmembrane region" description="Helical" evidence="1">
    <location>
        <begin position="166"/>
        <end position="187"/>
    </location>
</feature>
<evidence type="ECO:0000313" key="3">
    <source>
        <dbReference type="Proteomes" id="UP000266895"/>
    </source>
</evidence>
<dbReference type="PANTHER" id="PTHR38454:SF1">
    <property type="entry name" value="INTEGRAL MEMBRANE PROTEIN"/>
    <property type="match status" value="1"/>
</dbReference>
<feature type="transmembrane region" description="Helical" evidence="1">
    <location>
        <begin position="366"/>
        <end position="386"/>
    </location>
</feature>
<proteinExistence type="predicted"/>
<organism evidence="2 3">
    <name type="scientific">Actinomyces howellii</name>
    <dbReference type="NCBI Taxonomy" id="52771"/>
    <lineage>
        <taxon>Bacteria</taxon>
        <taxon>Bacillati</taxon>
        <taxon>Actinomycetota</taxon>
        <taxon>Actinomycetes</taxon>
        <taxon>Actinomycetales</taxon>
        <taxon>Actinomycetaceae</taxon>
        <taxon>Actinomyces</taxon>
    </lineage>
</organism>
<feature type="transmembrane region" description="Helical" evidence="1">
    <location>
        <begin position="406"/>
        <end position="427"/>
    </location>
</feature>
<dbReference type="InterPro" id="IPR018580">
    <property type="entry name" value="Uncharacterised_YfhO"/>
</dbReference>
<keyword evidence="1" id="KW-0472">Membrane</keyword>